<dbReference type="RefSeq" id="WP_354025703.1">
    <property type="nucleotide sequence ID" value="NZ_JBEPSJ010000004.1"/>
</dbReference>
<organism evidence="1 2">
    <name type="scientific">Conyzicola nivalis</name>
    <dbReference type="NCBI Taxonomy" id="1477021"/>
    <lineage>
        <taxon>Bacteria</taxon>
        <taxon>Bacillati</taxon>
        <taxon>Actinomycetota</taxon>
        <taxon>Actinomycetes</taxon>
        <taxon>Micrococcales</taxon>
        <taxon>Microbacteriaceae</taxon>
        <taxon>Conyzicola</taxon>
    </lineage>
</organism>
<dbReference type="EMBL" id="JBEPSJ010000004">
    <property type="protein sequence ID" value="MET4583535.1"/>
    <property type="molecule type" value="Genomic_DNA"/>
</dbReference>
<keyword evidence="2" id="KW-1185">Reference proteome</keyword>
<dbReference type="SUPFAM" id="SSF53756">
    <property type="entry name" value="UDP-Glycosyltransferase/glycogen phosphorylase"/>
    <property type="match status" value="1"/>
</dbReference>
<sequence length="421" mass="45040">MRALALVDTDSYVKWGAALLARLPDGWERDIAVVATPARPSDAQLAAALAGSGFEPASVIRTTLDELAERVARERPDVVIVAMRGPAASVVLRLLADLPDRPVLVSGLPGISIPATWKALFYRAQADLVVLHSKHEIREFRLVAGKRGWTHRLALATLPFADAAPSTGGRDVVFAVQSIVPALRADRERMLDILIDTAARNPDHRVVIKVRAVDGEQQTHDEEHSYPDLLRARGDVPANLVVGSGPMAEALDTAAGLVTVSSTAVIEAVARRIPVIVVDEFGLSAELINLVFARSGLTGSGDDVVALRFAHPREQWLDDNYFHESSDNDWLEGVEELLAARALAALVPRESLRGGFGGLLRRAWERKQAFGSHDRTALGAAALVLGVPARRAVLTARAVKRAVRGPAGHARGAARSTADAG</sequence>
<evidence type="ECO:0000313" key="1">
    <source>
        <dbReference type="EMBL" id="MET4583535.1"/>
    </source>
</evidence>
<dbReference type="Pfam" id="PF20471">
    <property type="entry name" value="DUF6716"/>
    <property type="match status" value="1"/>
</dbReference>
<reference evidence="1 2" key="1">
    <citation type="submission" date="2024-06" db="EMBL/GenBank/DDBJ databases">
        <title>Sorghum-associated microbial communities from plants grown in Nebraska, USA.</title>
        <authorList>
            <person name="Schachtman D."/>
        </authorList>
    </citation>
    <scope>NUCLEOTIDE SEQUENCE [LARGE SCALE GENOMIC DNA]</scope>
    <source>
        <strain evidence="1 2">2857</strain>
    </source>
</reference>
<comment type="caution">
    <text evidence="1">The sequence shown here is derived from an EMBL/GenBank/DDBJ whole genome shotgun (WGS) entry which is preliminary data.</text>
</comment>
<dbReference type="Proteomes" id="UP001549257">
    <property type="component" value="Unassembled WGS sequence"/>
</dbReference>
<accession>A0ABV2QR77</accession>
<evidence type="ECO:0000313" key="2">
    <source>
        <dbReference type="Proteomes" id="UP001549257"/>
    </source>
</evidence>
<proteinExistence type="predicted"/>
<name>A0ABV2QR77_9MICO</name>
<dbReference type="InterPro" id="IPR046561">
    <property type="entry name" value="DUF6716"/>
</dbReference>
<protein>
    <submittedName>
        <fullName evidence="1">Uncharacterized protein</fullName>
    </submittedName>
</protein>
<gene>
    <name evidence="1" type="ORF">ABIE21_003061</name>
</gene>